<dbReference type="InterPro" id="IPR027417">
    <property type="entry name" value="P-loop_NTPase"/>
</dbReference>
<dbReference type="Gene3D" id="3.30.230.10">
    <property type="match status" value="1"/>
</dbReference>
<feature type="binding site" evidence="27">
    <location>
        <begin position="1435"/>
        <end position="1442"/>
    </location>
    <ligand>
        <name>ATP</name>
        <dbReference type="ChEBI" id="CHEBI:30616"/>
    </ligand>
</feature>
<comment type="function">
    <text evidence="26">Second trifunctional enzyme acting on the beta-oxidation pathway for fatty acids, possessing hydratase-dehydrogenase-epimerase activities. Converts trans-2-enoyl-CoA via D-3-hydroxyacyl-CoA to 3-ketoacyl-CoA.</text>
</comment>
<evidence type="ECO:0000256" key="5">
    <source>
        <dbReference type="ARBA" id="ARBA00011245"/>
    </source>
</evidence>
<keyword evidence="20" id="KW-0413">Isomerase</keyword>
<dbReference type="InterPro" id="IPR014721">
    <property type="entry name" value="Ribsml_uS5_D2-typ_fold_subgr"/>
</dbReference>
<keyword evidence="6 27" id="KW-0645">Protease</keyword>
<dbReference type="FunFam" id="3.40.50.720:FF:000410">
    <property type="entry name" value="Peroxisomal multifunctional beta-oxidation protein"/>
    <property type="match status" value="1"/>
</dbReference>
<keyword evidence="21" id="KW-0456">Lyase</keyword>
<dbReference type="FunFam" id="3.10.129.10:FF:000013">
    <property type="entry name" value="Peroxisomal multifunctional enzyme type 2"/>
    <property type="match status" value="1"/>
</dbReference>
<dbReference type="InterPro" id="IPR054594">
    <property type="entry name" value="Lon_lid"/>
</dbReference>
<dbReference type="Gene3D" id="3.10.129.10">
    <property type="entry name" value="Hotdog Thioesterase"/>
    <property type="match status" value="2"/>
</dbReference>
<proteinExistence type="inferred from homology"/>
<dbReference type="InterPro" id="IPR046336">
    <property type="entry name" value="Lon_prtase_N_sf"/>
</dbReference>
<evidence type="ECO:0000256" key="10">
    <source>
        <dbReference type="ARBA" id="ARBA00022825"/>
    </source>
</evidence>
<accession>A0A1Z5SYB0</accession>
<keyword evidence="10 27" id="KW-0720">Serine protease</keyword>
<keyword evidence="9 27" id="KW-0378">Hydrolase</keyword>
<dbReference type="EMBL" id="MUNK01000191">
    <property type="protein sequence ID" value="OTA26149.1"/>
    <property type="molecule type" value="Genomic_DNA"/>
</dbReference>
<evidence type="ECO:0000256" key="13">
    <source>
        <dbReference type="ARBA" id="ARBA00022857"/>
    </source>
</evidence>
<dbReference type="InterPro" id="IPR003111">
    <property type="entry name" value="Lon_prtase_N"/>
</dbReference>
<feature type="active site" evidence="27 28">
    <location>
        <position position="1860"/>
    </location>
</feature>
<comment type="caution">
    <text evidence="33">The sequence shown here is derived from an EMBL/GenBank/DDBJ whole genome shotgun (WGS) entry which is preliminary data.</text>
</comment>
<dbReference type="Pfam" id="PF02190">
    <property type="entry name" value="LON_substr_bdg"/>
    <property type="match status" value="1"/>
</dbReference>
<dbReference type="InterPro" id="IPR015947">
    <property type="entry name" value="PUA-like_sf"/>
</dbReference>
<dbReference type="PANTHER" id="PTHR45024:SF2">
    <property type="entry name" value="SCP2 DOMAIN-CONTAINING PROTEIN"/>
    <property type="match status" value="1"/>
</dbReference>
<evidence type="ECO:0000256" key="8">
    <source>
        <dbReference type="ARBA" id="ARBA00022741"/>
    </source>
</evidence>
<dbReference type="SUPFAM" id="SSF54637">
    <property type="entry name" value="Thioesterase/thiol ester dehydrase-isomerase"/>
    <property type="match status" value="2"/>
</dbReference>
<dbReference type="CDD" id="cd19500">
    <property type="entry name" value="RecA-like_Lon"/>
    <property type="match status" value="1"/>
</dbReference>
<dbReference type="SUPFAM" id="SSF51735">
    <property type="entry name" value="NAD(P)-binding Rossmann-fold domains"/>
    <property type="match status" value="2"/>
</dbReference>
<dbReference type="InterPro" id="IPR004815">
    <property type="entry name" value="Lon_bac/euk-typ"/>
</dbReference>
<dbReference type="GO" id="GO:0018812">
    <property type="term" value="F:3-hydroxyacyl-CoA dehydratase activity"/>
    <property type="evidence" value="ECO:0007669"/>
    <property type="project" value="UniProtKB-EC"/>
</dbReference>
<dbReference type="FunFam" id="1.20.5.5270:FF:000001">
    <property type="entry name" value="Lon protease homolog, mitochondrial"/>
    <property type="match status" value="1"/>
</dbReference>
<dbReference type="InterPro" id="IPR002539">
    <property type="entry name" value="MaoC-like_dom"/>
</dbReference>
<evidence type="ECO:0000256" key="21">
    <source>
        <dbReference type="ARBA" id="ARBA00023239"/>
    </source>
</evidence>
<keyword evidence="12 27" id="KW-0067">ATP-binding</keyword>
<dbReference type="InterPro" id="IPR054357">
    <property type="entry name" value="MFE-2_N"/>
</dbReference>
<dbReference type="InterPro" id="IPR002347">
    <property type="entry name" value="SDR_fam"/>
</dbReference>
<evidence type="ECO:0000256" key="4">
    <source>
        <dbReference type="ARBA" id="ARBA00006484"/>
    </source>
</evidence>
<dbReference type="GO" id="GO:0016853">
    <property type="term" value="F:isomerase activity"/>
    <property type="evidence" value="ECO:0007669"/>
    <property type="project" value="UniProtKB-KW"/>
</dbReference>
<dbReference type="FunFam" id="2.30.130.40:FF:000010">
    <property type="entry name" value="Lon protease homolog, mitochondrial"/>
    <property type="match status" value="1"/>
</dbReference>
<dbReference type="FunFam" id="3.40.50.720:FF:000185">
    <property type="entry name" value="peroxisomal multifunctional enzyme type 2"/>
    <property type="match status" value="1"/>
</dbReference>
<dbReference type="STRING" id="1157616.A0A1Z5SYB0"/>
<keyword evidence="7" id="KW-0677">Repeat</keyword>
<dbReference type="InterPro" id="IPR029069">
    <property type="entry name" value="HotDog_dom_sf"/>
</dbReference>
<comment type="function">
    <text evidence="27">ATP-dependent serine protease that mediates the selective degradation of misfolded, unassembled or oxidatively damaged polypeptides as well as certain short-lived regulatory proteins in the mitochondrial matrix. May also have a chaperone function in the assembly of inner membrane protein complexes. Participates in the regulation of mitochondrial gene expression and in the maintenance of the integrity of the mitochondrial genome. Binds to mitochondrial DNA in a site-specific manner.</text>
</comment>
<keyword evidence="19" id="KW-0576">Peroxisome</keyword>
<dbReference type="SUPFAM" id="SSF52540">
    <property type="entry name" value="P-loop containing nucleoside triphosphate hydrolases"/>
    <property type="match status" value="1"/>
</dbReference>
<evidence type="ECO:0000256" key="11">
    <source>
        <dbReference type="ARBA" id="ARBA00022832"/>
    </source>
</evidence>
<dbReference type="Gene3D" id="1.10.8.60">
    <property type="match status" value="1"/>
</dbReference>
<evidence type="ECO:0000256" key="15">
    <source>
        <dbReference type="ARBA" id="ARBA00023002"/>
    </source>
</evidence>
<dbReference type="InterPro" id="IPR027503">
    <property type="entry name" value="Lonm_euk"/>
</dbReference>
<comment type="catalytic activity">
    <reaction evidence="23">
        <text>a (3R)-3-hydroxyacyl-CoA = a (2E)-enoyl-CoA + H2O</text>
        <dbReference type="Rhea" id="RHEA:26526"/>
        <dbReference type="ChEBI" id="CHEBI:15377"/>
        <dbReference type="ChEBI" id="CHEBI:57319"/>
        <dbReference type="ChEBI" id="CHEBI:58856"/>
        <dbReference type="EC" id="4.2.1.119"/>
    </reaction>
</comment>
<comment type="catalytic activity">
    <reaction evidence="24 27">
        <text>Hydrolysis of proteins in presence of ATP.</text>
        <dbReference type="EC" id="3.4.21.53"/>
    </reaction>
</comment>
<keyword evidence="13" id="KW-0521">NADP</keyword>
<evidence type="ECO:0000256" key="16">
    <source>
        <dbReference type="ARBA" id="ARBA00023098"/>
    </source>
</evidence>
<evidence type="ECO:0000256" key="28">
    <source>
        <dbReference type="PROSITE-ProRule" id="PRU01122"/>
    </source>
</evidence>
<dbReference type="Pfam" id="PF01575">
    <property type="entry name" value="MaoC_dehydratas"/>
    <property type="match status" value="1"/>
</dbReference>
<feature type="compositionally biased region" description="Gly residues" evidence="30">
    <location>
        <begin position="954"/>
        <end position="970"/>
    </location>
</feature>
<dbReference type="InterPro" id="IPR003593">
    <property type="entry name" value="AAA+_ATPase"/>
</dbReference>
<keyword evidence="11" id="KW-0276">Fatty acid metabolism</keyword>
<dbReference type="InParanoid" id="A0A1Z5SYB0"/>
<comment type="catalytic activity">
    <reaction evidence="25">
        <text>a (3R)-3-hydroxyacyl-CoA + NAD(+) = a 3-oxoacyl-CoA + NADH + H(+)</text>
        <dbReference type="Rhea" id="RHEA:32711"/>
        <dbReference type="ChEBI" id="CHEBI:15378"/>
        <dbReference type="ChEBI" id="CHEBI:57319"/>
        <dbReference type="ChEBI" id="CHEBI:57540"/>
        <dbReference type="ChEBI" id="CHEBI:57945"/>
        <dbReference type="ChEBI" id="CHEBI:90726"/>
        <dbReference type="EC" id="1.1.1.n12"/>
    </reaction>
</comment>
<dbReference type="PROSITE" id="PS51786">
    <property type="entry name" value="LON_PROTEOLYTIC"/>
    <property type="match status" value="1"/>
</dbReference>
<dbReference type="InterPro" id="IPR008269">
    <property type="entry name" value="Lon_proteolytic"/>
</dbReference>
<keyword evidence="15" id="KW-0560">Oxidoreductase</keyword>
<dbReference type="FunFam" id="3.30.230.10:FF:000015">
    <property type="entry name" value="Lon protease homolog, mitochondrial"/>
    <property type="match status" value="1"/>
</dbReference>
<dbReference type="CDD" id="cd05353">
    <property type="entry name" value="hydroxyacyl-CoA-like_DH_SDR_c-like"/>
    <property type="match status" value="2"/>
</dbReference>
<comment type="subunit">
    <text evidence="5">Monomer.</text>
</comment>
<evidence type="ECO:0000256" key="1">
    <source>
        <dbReference type="ARBA" id="ARBA00004275"/>
    </source>
</evidence>
<dbReference type="GO" id="GO:0004176">
    <property type="term" value="F:ATP-dependent peptidase activity"/>
    <property type="evidence" value="ECO:0007669"/>
    <property type="project" value="UniProtKB-UniRule"/>
</dbReference>
<evidence type="ECO:0000256" key="6">
    <source>
        <dbReference type="ARBA" id="ARBA00022670"/>
    </source>
</evidence>
<dbReference type="GO" id="GO:0006635">
    <property type="term" value="P:fatty acid beta-oxidation"/>
    <property type="evidence" value="ECO:0007669"/>
    <property type="project" value="UniProtKB-UniPathway"/>
</dbReference>
<dbReference type="GO" id="GO:0070407">
    <property type="term" value="P:oxidation-dependent protein catabolic process"/>
    <property type="evidence" value="ECO:0007669"/>
    <property type="project" value="UniProtKB-UniRule"/>
</dbReference>
<organism evidence="33 34">
    <name type="scientific">Hortaea werneckii EXF-2000</name>
    <dbReference type="NCBI Taxonomy" id="1157616"/>
    <lineage>
        <taxon>Eukaryota</taxon>
        <taxon>Fungi</taxon>
        <taxon>Dikarya</taxon>
        <taxon>Ascomycota</taxon>
        <taxon>Pezizomycotina</taxon>
        <taxon>Dothideomycetes</taxon>
        <taxon>Dothideomycetidae</taxon>
        <taxon>Mycosphaerellales</taxon>
        <taxon>Teratosphaeriaceae</taxon>
        <taxon>Hortaea</taxon>
    </lineage>
</organism>
<gene>
    <name evidence="27" type="primary">PIM1</name>
    <name evidence="33" type="ORF">BTJ68_11092</name>
</gene>
<keyword evidence="17 27" id="KW-0238">DNA-binding</keyword>
<evidence type="ECO:0000256" key="17">
    <source>
        <dbReference type="ARBA" id="ARBA00023125"/>
    </source>
</evidence>
<dbReference type="Gene3D" id="3.40.50.300">
    <property type="entry name" value="P-loop containing nucleotide triphosphate hydrolases"/>
    <property type="match status" value="1"/>
</dbReference>
<evidence type="ECO:0000256" key="25">
    <source>
        <dbReference type="ARBA" id="ARBA00052025"/>
    </source>
</evidence>
<comment type="similarity">
    <text evidence="4">Belongs to the short-chain dehydrogenases/reductases (SDR) family.</text>
</comment>
<dbReference type="Gene3D" id="2.30.130.40">
    <property type="entry name" value="LON domain-like"/>
    <property type="match status" value="1"/>
</dbReference>
<dbReference type="GO" id="GO:0005759">
    <property type="term" value="C:mitochondrial matrix"/>
    <property type="evidence" value="ECO:0007669"/>
    <property type="project" value="UniProtKB-SubCell"/>
</dbReference>
<comment type="similarity">
    <text evidence="27 28 29">Belongs to the peptidase S16 family.</text>
</comment>
<evidence type="ECO:0000256" key="22">
    <source>
        <dbReference type="ARBA" id="ARBA00023268"/>
    </source>
</evidence>
<dbReference type="GO" id="GO:0106386">
    <property type="term" value="F:(3R)-3-hydroxyacyl-CoA dehydrogenase (NAD+) activity"/>
    <property type="evidence" value="ECO:0007669"/>
    <property type="project" value="RHEA"/>
</dbReference>
<dbReference type="GO" id="GO:0051131">
    <property type="term" value="P:chaperone-mediated protein complex assembly"/>
    <property type="evidence" value="ECO:0007669"/>
    <property type="project" value="UniProtKB-UniRule"/>
</dbReference>
<dbReference type="SUPFAM" id="SSF54211">
    <property type="entry name" value="Ribosomal protein S5 domain 2-like"/>
    <property type="match status" value="1"/>
</dbReference>
<evidence type="ECO:0000256" key="14">
    <source>
        <dbReference type="ARBA" id="ARBA00022946"/>
    </source>
</evidence>
<evidence type="ECO:0000256" key="12">
    <source>
        <dbReference type="ARBA" id="ARBA00022840"/>
    </source>
</evidence>
<evidence type="ECO:0000256" key="23">
    <source>
        <dbReference type="ARBA" id="ARBA00029334"/>
    </source>
</evidence>
<feature type="compositionally biased region" description="Basic and acidic residues" evidence="30">
    <location>
        <begin position="1129"/>
        <end position="1139"/>
    </location>
</feature>
<comment type="pathway">
    <text evidence="3">Lipid metabolism; fatty acid beta-oxidation.</text>
</comment>
<evidence type="ECO:0000256" key="9">
    <source>
        <dbReference type="ARBA" id="ARBA00022801"/>
    </source>
</evidence>
<dbReference type="InterPro" id="IPR051687">
    <property type="entry name" value="Peroxisomal_Beta-Oxidation"/>
</dbReference>
<dbReference type="FunFam" id="1.10.8.60:FF:000113">
    <property type="entry name" value="Lon protease homolog, mitochondrial"/>
    <property type="match status" value="1"/>
</dbReference>
<feature type="active site" evidence="27 28">
    <location>
        <position position="1817"/>
    </location>
</feature>
<dbReference type="OrthoDB" id="2411602at2759"/>
<dbReference type="GO" id="GO:0004252">
    <property type="term" value="F:serine-type endopeptidase activity"/>
    <property type="evidence" value="ECO:0007669"/>
    <property type="project" value="UniProtKB-UniRule"/>
</dbReference>
<dbReference type="SUPFAM" id="SSF88697">
    <property type="entry name" value="PUA domain-like"/>
    <property type="match status" value="1"/>
</dbReference>
<evidence type="ECO:0000313" key="34">
    <source>
        <dbReference type="Proteomes" id="UP000194280"/>
    </source>
</evidence>
<dbReference type="NCBIfam" id="TIGR00763">
    <property type="entry name" value="lon"/>
    <property type="match status" value="1"/>
</dbReference>
<dbReference type="Gene3D" id="1.20.5.5270">
    <property type="match status" value="1"/>
</dbReference>
<feature type="region of interest" description="Disordered" evidence="30">
    <location>
        <begin position="1918"/>
        <end position="1943"/>
    </location>
</feature>
<evidence type="ECO:0000256" key="19">
    <source>
        <dbReference type="ARBA" id="ARBA00023140"/>
    </source>
</evidence>
<dbReference type="InterPro" id="IPR008268">
    <property type="entry name" value="Peptidase_S16_AS"/>
</dbReference>
<dbReference type="PROSITE" id="PS01046">
    <property type="entry name" value="LON_SER"/>
    <property type="match status" value="1"/>
</dbReference>
<dbReference type="SMART" id="SM00822">
    <property type="entry name" value="PKS_KR"/>
    <property type="match status" value="1"/>
</dbReference>
<feature type="region of interest" description="Disordered" evidence="30">
    <location>
        <begin position="1655"/>
        <end position="1689"/>
    </location>
</feature>
<dbReference type="InterPro" id="IPR036291">
    <property type="entry name" value="NAD(P)-bd_dom_sf"/>
</dbReference>
<comment type="subunit">
    <text evidence="27">Homohexamer or homoheptamer. Organized in a ring with a central cavity.</text>
</comment>
<keyword evidence="8 27" id="KW-0547">Nucleotide-binding</keyword>
<dbReference type="PRINTS" id="PR00830">
    <property type="entry name" value="ENDOLAPTASE"/>
</dbReference>
<feature type="compositionally biased region" description="Basic and acidic residues" evidence="30">
    <location>
        <begin position="897"/>
        <end position="939"/>
    </location>
</feature>
<keyword evidence="14" id="KW-0809">Transit peptide</keyword>
<dbReference type="InterPro" id="IPR020568">
    <property type="entry name" value="Ribosomal_Su5_D2-typ_SF"/>
</dbReference>
<feature type="region of interest" description="Disordered" evidence="30">
    <location>
        <begin position="1093"/>
        <end position="1169"/>
    </location>
</feature>
<dbReference type="Proteomes" id="UP000194280">
    <property type="component" value="Unassembled WGS sequence"/>
</dbReference>
<dbReference type="GO" id="GO:0007005">
    <property type="term" value="P:mitochondrion organization"/>
    <property type="evidence" value="ECO:0007669"/>
    <property type="project" value="UniProtKB-ARBA"/>
</dbReference>
<dbReference type="Gene3D" id="3.40.50.720">
    <property type="entry name" value="NAD(P)-binding Rossmann-like Domain"/>
    <property type="match status" value="2"/>
</dbReference>
<dbReference type="Pfam" id="PF05362">
    <property type="entry name" value="Lon_C"/>
    <property type="match status" value="1"/>
</dbReference>
<evidence type="ECO:0000256" key="2">
    <source>
        <dbReference type="ARBA" id="ARBA00004305"/>
    </source>
</evidence>
<dbReference type="Pfam" id="PF00004">
    <property type="entry name" value="AAA"/>
    <property type="match status" value="1"/>
</dbReference>
<feature type="compositionally biased region" description="Acidic residues" evidence="30">
    <location>
        <begin position="1933"/>
        <end position="1943"/>
    </location>
</feature>
<sequence>MADQLRYDGQTVVVTGAGGGLGKEYATFFASRGANVVVNDLGGSHKGEGQAKSAADDVVSEIRSAGGKAVANYDSVENGDAIIKTAIDNFGRIDVLINNAGILRDVSFKNMKDQDWDLIMKVHVVGAYKCAKAAWPYFRKQKYGRLISTASAAGLFGSFGQCNYSAAKLSQVGFTETLAKEGFKYNILCNVIAPIAASRMTATVMPPEVLDNLKPEWVVPLVACLVHSSNTDETGSIFEVGGGHMAKLRWERAKGALLRADDSFTPGALLKKWSNVSDFSQPEYPSGVANFMELLEQAQKLPANPPEEPIQYNGKVALITGGGAGLGRIYCLQFAKYGAKVVVNDLMDPEPVVQEIQKMGGQATGVKASAEEGEKVIEAAIKAFGRVDIIVNNAGILRDKAFNNMDDKMFQQVLDVHLRGTYKITKAAWPYMLKQKYGRIVNTTSTSGIYGNFGQANYAAAKCGILGFSRALAREGAKYNIYVNTIAPNAGTNMTRTIMPEEMVQAFKPDYVAPIVLALCSDKVPEPATGRLFETGSGWAGETRWQRSGGAQFPVDVKLEPEHVKQQWKKLLNFNDGRADNPSDPSAGTEKIMANMDNRSGKKGAKGGDGDYLAKIEQAKNAKADGTDFSYTERDVILYNLGVGAKRTDLPLVFENDDRFMVLPTFGVIPTFNAVAPFSMADIVPNFSPMMLLHGEQYLEIRSFPIPTEATTTSYPKLVEVVDKGNAGLVVTGSTTKDKKSGKELFYNESTVFIRGSGGFGGPKKGGDRGAATRVYKPPQRKPDAVVEEATTEEQAAVYRLSGDRNPLHIDPEFSKVGGFKTPILHGLCSFGIAGKAVVKNFGMFRNIKVRFAGVVIPGQTLVTEMWKEGNTVVFQTKVKETGKPCIAGAGAELMDGGKTKLKERSDNEDGGEGKDEQRKQELQDKPRQDEDLAAKGKSSEPTPIPGASEGRGAAAGGSGGSGGDGGDGSGKGKRRAQTREIMKPSVPDVYPQVMAIPIAQRPLFPGFYKAITIRDPNVISAVQELLKRGQSYVGAFLLKDQESSQDVINSPDEVYDVGTFCQVTGAFPAGHGEEKALQAVLYPHRRIKMTELIPPSRGEAKPSEAAQATIEGVPEQKEGQQTQAPEETGEKPETEEQKGAITASFEEQNKDKPTSESPEANKPAELASPTSFLRTWPVSLVNVENLQDEPFDKKAPTIRALISEIVNTCKEIGNVNHLFRDHVSAFAMSQSAANIADEPAKLADFAAAVSGGEMEEAQAVLASLNVEERLSKALEVIKKEHMNAQLSSKISKDVESKIQKRQREYWLMEQMKGIRRELGLETDGKDKLVESFKEKANKLAMPEQVKKVFDEEVNKLAHLEPAASEFNVTRNYLDWLTQIPWGQRSAENFGIQNARTVLDEDHHGLKDVKDRILEFIAVGKLRGTVEGKILCMVGPPGVGKTSIGKSIARALNRQYYRFSVGGLTDVAEIKGHRRTYVGALPGRIIQALKKCQTENPLVLIDEVDKIGRGVQGDPSSALLELLDPEQNSSFLDHYMDVPVDLSKVLFVCTANMTDTIPRPLLDRMEMIELSGYVSDEKMAIADRYLAPQAKEMSGLKDVDVNLDKEAIMELINKYCRESGVRNLKKQIEKVYRKSALNIIQDLGEDVLSEDKALTEEGKEAQEEAKKDDTEVKDTPPEEQMDRETTEKPRVAMKVPDSVHVQVTRENLKDYVGPPIFTADRLYETTPPGVTMGLAWTSMGGAALYVESILENALSYSSRPGLERTGNLKAVMKESTQIAYSFAKGLMAMRYPGNKFFEKARIHLHCPEGAVQKDGPSAGITMATSLLSLALDKPLNPTIAMTGELTVTGKVLRIGGLREKTVAARRAGATMIIFPKDNLSDWLELPENIKEGIEGKPVDWYQDVFSLVFPNVDEAEANNRWREHLKKPKKEDRDDEDDSGYDS</sequence>
<evidence type="ECO:0000256" key="20">
    <source>
        <dbReference type="ARBA" id="ARBA00023235"/>
    </source>
</evidence>
<evidence type="ECO:0000256" key="27">
    <source>
        <dbReference type="HAMAP-Rule" id="MF_03120"/>
    </source>
</evidence>
<dbReference type="PANTHER" id="PTHR45024">
    <property type="entry name" value="DEHYDROGENASES, SHORT CHAIN"/>
    <property type="match status" value="1"/>
</dbReference>
<name>A0A1Z5SYB0_HORWE</name>
<dbReference type="CDD" id="cd03448">
    <property type="entry name" value="HDE_HSD"/>
    <property type="match status" value="1"/>
</dbReference>
<dbReference type="EC" id="3.4.21.53" evidence="27"/>
<evidence type="ECO:0000256" key="24">
    <source>
        <dbReference type="ARBA" id="ARBA00050665"/>
    </source>
</evidence>
<protein>
    <recommendedName>
        <fullName evidence="27">Lon protease homolog, mitochondrial</fullName>
        <ecNumber evidence="27">3.4.21.53</ecNumber>
    </recommendedName>
</protein>
<comment type="subcellular location">
    <subcellularLocation>
        <location evidence="2 27">Mitochondrion matrix</location>
    </subcellularLocation>
    <subcellularLocation>
        <location evidence="1">Peroxisome</location>
    </subcellularLocation>
</comment>
<dbReference type="InterPro" id="IPR003959">
    <property type="entry name" value="ATPase_AAA_core"/>
</dbReference>
<dbReference type="HAMAP" id="MF_03120">
    <property type="entry name" value="lonm_euk"/>
    <property type="match status" value="1"/>
</dbReference>
<keyword evidence="18 27" id="KW-0496">Mitochondrion</keyword>
<dbReference type="Pfam" id="PF22667">
    <property type="entry name" value="Lon_lid"/>
    <property type="match status" value="1"/>
</dbReference>
<feature type="region of interest" description="Disordered" evidence="30">
    <location>
        <begin position="897"/>
        <end position="983"/>
    </location>
</feature>
<dbReference type="SMART" id="SM00382">
    <property type="entry name" value="AAA"/>
    <property type="match status" value="1"/>
</dbReference>
<feature type="region of interest" description="Disordered" evidence="30">
    <location>
        <begin position="758"/>
        <end position="789"/>
    </location>
</feature>
<evidence type="ECO:0000313" key="33">
    <source>
        <dbReference type="EMBL" id="OTA26149.1"/>
    </source>
</evidence>
<dbReference type="GO" id="GO:0043565">
    <property type="term" value="F:sequence-specific DNA binding"/>
    <property type="evidence" value="ECO:0007669"/>
    <property type="project" value="UniProtKB-UniRule"/>
</dbReference>
<dbReference type="Gene3D" id="1.20.58.1480">
    <property type="match status" value="1"/>
</dbReference>
<dbReference type="PROSITE" id="PS51787">
    <property type="entry name" value="LON_N"/>
    <property type="match status" value="1"/>
</dbReference>
<evidence type="ECO:0000256" key="18">
    <source>
        <dbReference type="ARBA" id="ARBA00023128"/>
    </source>
</evidence>
<dbReference type="Pfam" id="PF00106">
    <property type="entry name" value="adh_short"/>
    <property type="match status" value="2"/>
</dbReference>
<feature type="domain" description="Lon N-terminal" evidence="32">
    <location>
        <begin position="994"/>
        <end position="1282"/>
    </location>
</feature>
<keyword evidence="34" id="KW-1185">Reference proteome</keyword>
<keyword evidence="16" id="KW-0443">Lipid metabolism</keyword>
<dbReference type="GO" id="GO:0034599">
    <property type="term" value="P:cellular response to oxidative stress"/>
    <property type="evidence" value="ECO:0007669"/>
    <property type="project" value="UniProtKB-UniRule"/>
</dbReference>
<feature type="domain" description="Lon proteolytic" evidence="31">
    <location>
        <begin position="1725"/>
        <end position="1911"/>
    </location>
</feature>
<dbReference type="VEuPathDB" id="FungiDB:BTJ68_11092"/>
<dbReference type="Pfam" id="PF22622">
    <property type="entry name" value="MFE-2_hydrat-2_N"/>
    <property type="match status" value="1"/>
</dbReference>
<dbReference type="UniPathway" id="UPA00659"/>
<dbReference type="GO" id="GO:0016887">
    <property type="term" value="F:ATP hydrolysis activity"/>
    <property type="evidence" value="ECO:0007669"/>
    <property type="project" value="UniProtKB-UniRule"/>
</dbReference>
<dbReference type="InterPro" id="IPR057326">
    <property type="entry name" value="KR_dom"/>
</dbReference>
<evidence type="ECO:0000256" key="3">
    <source>
        <dbReference type="ARBA" id="ARBA00005005"/>
    </source>
</evidence>
<reference evidence="33 34" key="1">
    <citation type="submission" date="2017-01" db="EMBL/GenBank/DDBJ databases">
        <title>The recent genome duplication of the halophilic yeast Hortaea werneckii: insights from long-read sequencing.</title>
        <authorList>
            <person name="Sinha S."/>
            <person name="Flibotte S."/>
            <person name="Neira M."/>
            <person name="Lenassi M."/>
            <person name="Gostincar C."/>
            <person name="Stajich J.E."/>
            <person name="Nislow C.E."/>
        </authorList>
    </citation>
    <scope>NUCLEOTIDE SEQUENCE [LARGE SCALE GENOMIC DNA]</scope>
    <source>
        <strain evidence="33 34">EXF-2000</strain>
    </source>
</reference>
<evidence type="ECO:0000259" key="32">
    <source>
        <dbReference type="PROSITE" id="PS51787"/>
    </source>
</evidence>
<evidence type="ECO:0000256" key="30">
    <source>
        <dbReference type="SAM" id="MobiDB-lite"/>
    </source>
</evidence>
<dbReference type="GO" id="GO:0005777">
    <property type="term" value="C:peroxisome"/>
    <property type="evidence" value="ECO:0007669"/>
    <property type="project" value="UniProtKB-SubCell"/>
</dbReference>
<dbReference type="FunFam" id="3.40.50.300:FF:000021">
    <property type="entry name" value="Lon protease homolog"/>
    <property type="match status" value="1"/>
</dbReference>
<dbReference type="SMART" id="SM00464">
    <property type="entry name" value="LON"/>
    <property type="match status" value="1"/>
</dbReference>
<evidence type="ECO:0000256" key="29">
    <source>
        <dbReference type="RuleBase" id="RU000591"/>
    </source>
</evidence>
<keyword evidence="22" id="KW-0511">Multifunctional enzyme</keyword>
<dbReference type="GO" id="GO:0005524">
    <property type="term" value="F:ATP binding"/>
    <property type="evidence" value="ECO:0007669"/>
    <property type="project" value="UniProtKB-UniRule"/>
</dbReference>
<dbReference type="GO" id="GO:0141164">
    <property type="term" value="P:mitochondrial protein quality control"/>
    <property type="evidence" value="ECO:0007669"/>
    <property type="project" value="UniProtKB-ARBA"/>
</dbReference>
<evidence type="ECO:0000256" key="26">
    <source>
        <dbReference type="ARBA" id="ARBA00055743"/>
    </source>
</evidence>
<evidence type="ECO:0000256" key="7">
    <source>
        <dbReference type="ARBA" id="ARBA00022737"/>
    </source>
</evidence>
<evidence type="ECO:0000259" key="31">
    <source>
        <dbReference type="PROSITE" id="PS51786"/>
    </source>
</evidence>